<protein>
    <submittedName>
        <fullName evidence="7">ABC transporter ATP-binding protein</fullName>
    </submittedName>
</protein>
<comment type="similarity">
    <text evidence="1">Belongs to the ABC transporter superfamily.</text>
</comment>
<evidence type="ECO:0000256" key="2">
    <source>
        <dbReference type="ARBA" id="ARBA00022448"/>
    </source>
</evidence>
<dbReference type="PROSITE" id="PS50893">
    <property type="entry name" value="ABC_TRANSPORTER_2"/>
    <property type="match status" value="1"/>
</dbReference>
<dbReference type="InterPro" id="IPR003593">
    <property type="entry name" value="AAA+_ATPase"/>
</dbReference>
<feature type="compositionally biased region" description="Low complexity" evidence="5">
    <location>
        <begin position="322"/>
        <end position="339"/>
    </location>
</feature>
<dbReference type="GO" id="GO:0005524">
    <property type="term" value="F:ATP binding"/>
    <property type="evidence" value="ECO:0007669"/>
    <property type="project" value="UniProtKB-KW"/>
</dbReference>
<keyword evidence="2" id="KW-0813">Transport</keyword>
<evidence type="ECO:0000256" key="4">
    <source>
        <dbReference type="ARBA" id="ARBA00022840"/>
    </source>
</evidence>
<feature type="domain" description="ABC transporter" evidence="6">
    <location>
        <begin position="4"/>
        <end position="229"/>
    </location>
</feature>
<dbReference type="InterPro" id="IPR017871">
    <property type="entry name" value="ABC_transporter-like_CS"/>
</dbReference>
<dbReference type="PANTHER" id="PTHR43335:SF4">
    <property type="entry name" value="ABC TRANSPORTER, ATP-BINDING PROTEIN"/>
    <property type="match status" value="1"/>
</dbReference>
<feature type="region of interest" description="Disordered" evidence="5">
    <location>
        <begin position="322"/>
        <end position="347"/>
    </location>
</feature>
<keyword evidence="4 7" id="KW-0067">ATP-binding</keyword>
<dbReference type="EMBL" id="JBHSXN010000001">
    <property type="protein sequence ID" value="MFC6952451.1"/>
    <property type="molecule type" value="Genomic_DNA"/>
</dbReference>
<dbReference type="SMART" id="SM00382">
    <property type="entry name" value="AAA"/>
    <property type="match status" value="1"/>
</dbReference>
<keyword evidence="8" id="KW-1185">Reference proteome</keyword>
<evidence type="ECO:0000256" key="5">
    <source>
        <dbReference type="SAM" id="MobiDB-lite"/>
    </source>
</evidence>
<organism evidence="7 8">
    <name type="scientific">Halorubellus litoreus</name>
    <dbReference type="NCBI Taxonomy" id="755308"/>
    <lineage>
        <taxon>Archaea</taxon>
        <taxon>Methanobacteriati</taxon>
        <taxon>Methanobacteriota</taxon>
        <taxon>Stenosarchaea group</taxon>
        <taxon>Halobacteria</taxon>
        <taxon>Halobacteriales</taxon>
        <taxon>Halorubellaceae</taxon>
        <taxon>Halorubellus</taxon>
    </lineage>
</organism>
<dbReference type="InterPro" id="IPR027417">
    <property type="entry name" value="P-loop_NTPase"/>
</dbReference>
<evidence type="ECO:0000259" key="6">
    <source>
        <dbReference type="PROSITE" id="PS50893"/>
    </source>
</evidence>
<accession>A0ABD5VES2</accession>
<evidence type="ECO:0000313" key="7">
    <source>
        <dbReference type="EMBL" id="MFC6952451.1"/>
    </source>
</evidence>
<dbReference type="CDD" id="cd03230">
    <property type="entry name" value="ABC_DR_subfamily_A"/>
    <property type="match status" value="1"/>
</dbReference>
<dbReference type="Gene3D" id="3.40.50.300">
    <property type="entry name" value="P-loop containing nucleotide triphosphate hydrolases"/>
    <property type="match status" value="1"/>
</dbReference>
<evidence type="ECO:0000256" key="3">
    <source>
        <dbReference type="ARBA" id="ARBA00022741"/>
    </source>
</evidence>
<dbReference type="InterPro" id="IPR003439">
    <property type="entry name" value="ABC_transporter-like_ATP-bd"/>
</dbReference>
<dbReference type="PROSITE" id="PS00211">
    <property type="entry name" value="ABC_TRANSPORTER_1"/>
    <property type="match status" value="1"/>
</dbReference>
<dbReference type="PANTHER" id="PTHR43335">
    <property type="entry name" value="ABC TRANSPORTER, ATP-BINDING PROTEIN"/>
    <property type="match status" value="1"/>
</dbReference>
<name>A0ABD5VES2_9EURY</name>
<dbReference type="Proteomes" id="UP001596395">
    <property type="component" value="Unassembled WGS sequence"/>
</dbReference>
<keyword evidence="3" id="KW-0547">Nucleotide-binding</keyword>
<dbReference type="SUPFAM" id="SSF52540">
    <property type="entry name" value="P-loop containing nucleoside triphosphate hydrolases"/>
    <property type="match status" value="1"/>
</dbReference>
<gene>
    <name evidence="7" type="ORF">ACFQGB_06210</name>
</gene>
<evidence type="ECO:0000313" key="8">
    <source>
        <dbReference type="Proteomes" id="UP001596395"/>
    </source>
</evidence>
<sequence length="347" mass="36393">MAAIELRDVTKRFGTVTALDGLDLEVQEGEVFGFLGPNGAGKSTTIDILMDYVRPTSGTARVFGHDAQAEPTKVRERVGILPDGYGSLGRMTGREQLEFTIEARRGREHPDEVLERVGLAGDGDRQVRTYSKGMAQRLMLGMALVGDPDLLVLDEPTTGLDPAGARMMREVIDDAVSDGQTVFFSSHILGQVEAVADRVGILYGGELVAVDSIDALRETAGATGGVTVTLDERPDTLRNAVAGLRGVTDVTVDTDEQERPVVDAACTPAAKGRVVKACYDDGADVRDVDTREASLEELFVAYTSGDASATGSAGRTVDATATVGDATADTDGSAVGDASPPTRGGDE</sequence>
<dbReference type="RefSeq" id="WP_336349427.1">
    <property type="nucleotide sequence ID" value="NZ_JAZAQL010000001.1"/>
</dbReference>
<dbReference type="AlphaFoldDB" id="A0ABD5VES2"/>
<dbReference type="Pfam" id="PF00005">
    <property type="entry name" value="ABC_tran"/>
    <property type="match status" value="1"/>
</dbReference>
<comment type="caution">
    <text evidence="7">The sequence shown here is derived from an EMBL/GenBank/DDBJ whole genome shotgun (WGS) entry which is preliminary data.</text>
</comment>
<proteinExistence type="inferred from homology"/>
<evidence type="ECO:0000256" key="1">
    <source>
        <dbReference type="ARBA" id="ARBA00005417"/>
    </source>
</evidence>
<reference evidence="7 8" key="1">
    <citation type="journal article" date="2019" name="Int. J. Syst. Evol. Microbiol.">
        <title>The Global Catalogue of Microorganisms (GCM) 10K type strain sequencing project: providing services to taxonomists for standard genome sequencing and annotation.</title>
        <authorList>
            <consortium name="The Broad Institute Genomics Platform"/>
            <consortium name="The Broad Institute Genome Sequencing Center for Infectious Disease"/>
            <person name="Wu L."/>
            <person name="Ma J."/>
        </authorList>
    </citation>
    <scope>NUCLEOTIDE SEQUENCE [LARGE SCALE GENOMIC DNA]</scope>
    <source>
        <strain evidence="7 8">GX26</strain>
    </source>
</reference>